<accession>A0A9Q0MZI9</accession>
<reference evidence="1" key="1">
    <citation type="submission" date="2022-07" db="EMBL/GenBank/DDBJ databases">
        <authorList>
            <person name="Trinca V."/>
            <person name="Uliana J.V.C."/>
            <person name="Torres T.T."/>
            <person name="Ward R.J."/>
            <person name="Monesi N."/>
        </authorList>
    </citation>
    <scope>NUCLEOTIDE SEQUENCE</scope>
    <source>
        <strain evidence="1">HSMRA1968</strain>
        <tissue evidence="1">Whole embryos</tissue>
    </source>
</reference>
<dbReference type="AlphaFoldDB" id="A0A9Q0MZI9"/>
<dbReference type="EMBL" id="WJQU01000002">
    <property type="protein sequence ID" value="KAJ6640853.1"/>
    <property type="molecule type" value="Genomic_DNA"/>
</dbReference>
<gene>
    <name evidence="1" type="ORF">Bhyg_05786</name>
</gene>
<keyword evidence="2" id="KW-1185">Reference proteome</keyword>
<protein>
    <submittedName>
        <fullName evidence="1">Uncharacterized protein</fullName>
    </submittedName>
</protein>
<proteinExistence type="predicted"/>
<comment type="caution">
    <text evidence="1">The sequence shown here is derived from an EMBL/GenBank/DDBJ whole genome shotgun (WGS) entry which is preliminary data.</text>
</comment>
<evidence type="ECO:0000313" key="1">
    <source>
        <dbReference type="EMBL" id="KAJ6640853.1"/>
    </source>
</evidence>
<dbReference type="Proteomes" id="UP001151699">
    <property type="component" value="Chromosome B"/>
</dbReference>
<name>A0A9Q0MZI9_9DIPT</name>
<sequence>MPKSSSNKLMLRNYYNLTKKCATKSLCRIFGEGAGIRTNSFTIMIQTHAPSVIRLRYFICLFTFRHFLAAYLTATTTTVFAEQSPIILYQHNTLSSSVTADNKENDCVPIPVLYLLFVGVHKWNKWLLTLYSEIDSGCCCYKSESTPSHPLTSEILNGCKIQGKSNETLSHFWQWAGTQGSYISEKADQLVKRRQSVSSLGLANESFWSDPTVNWVYTQNANRKKNPMSDLYVTKNMTESLIIKDIALLIQKSHCIHETYSCCRLSVCEVKLNTEEIKIVNVEKKNSLEEHV</sequence>
<organism evidence="1 2">
    <name type="scientific">Pseudolycoriella hygida</name>
    <dbReference type="NCBI Taxonomy" id="35572"/>
    <lineage>
        <taxon>Eukaryota</taxon>
        <taxon>Metazoa</taxon>
        <taxon>Ecdysozoa</taxon>
        <taxon>Arthropoda</taxon>
        <taxon>Hexapoda</taxon>
        <taxon>Insecta</taxon>
        <taxon>Pterygota</taxon>
        <taxon>Neoptera</taxon>
        <taxon>Endopterygota</taxon>
        <taxon>Diptera</taxon>
        <taxon>Nematocera</taxon>
        <taxon>Sciaroidea</taxon>
        <taxon>Sciaridae</taxon>
        <taxon>Pseudolycoriella</taxon>
    </lineage>
</organism>
<evidence type="ECO:0000313" key="2">
    <source>
        <dbReference type="Proteomes" id="UP001151699"/>
    </source>
</evidence>